<gene>
    <name evidence="3" type="ORF">EEJ31_11665</name>
</gene>
<keyword evidence="3" id="KW-0808">Transferase</keyword>
<dbReference type="InterPro" id="IPR002575">
    <property type="entry name" value="Aminoglycoside_PTrfase"/>
</dbReference>
<feature type="region of interest" description="Disordered" evidence="1">
    <location>
        <begin position="318"/>
        <end position="412"/>
    </location>
</feature>
<protein>
    <submittedName>
        <fullName evidence="3">Macrolide 2'-phosphotransferase</fullName>
    </submittedName>
</protein>
<dbReference type="Gene3D" id="3.90.1200.10">
    <property type="match status" value="1"/>
</dbReference>
<dbReference type="SUPFAM" id="SSF56112">
    <property type="entry name" value="Protein kinase-like (PK-like)"/>
    <property type="match status" value="1"/>
</dbReference>
<dbReference type="GO" id="GO:0016740">
    <property type="term" value="F:transferase activity"/>
    <property type="evidence" value="ECO:0007669"/>
    <property type="project" value="UniProtKB-KW"/>
</dbReference>
<evidence type="ECO:0000256" key="1">
    <source>
        <dbReference type="SAM" id="MobiDB-lite"/>
    </source>
</evidence>
<dbReference type="EMBL" id="RDSR01000021">
    <property type="protein sequence ID" value="RNE59055.1"/>
    <property type="molecule type" value="Genomic_DNA"/>
</dbReference>
<dbReference type="AlphaFoldDB" id="A0A3M8L1A0"/>
<evidence type="ECO:0000313" key="3">
    <source>
        <dbReference type="EMBL" id="RNE59055.1"/>
    </source>
</evidence>
<reference evidence="3 4" key="1">
    <citation type="submission" date="2018-11" db="EMBL/GenBank/DDBJ databases">
        <title>Cryobacterium sp. nov., isolated from rhizosphere soil of lettuce.</title>
        <authorList>
            <person name="Wang Y."/>
        </authorList>
    </citation>
    <scope>NUCLEOTIDE SEQUENCE [LARGE SCALE GENOMIC DNA]</scope>
    <source>
        <strain evidence="3 4">NEAU-85</strain>
    </source>
</reference>
<feature type="compositionally biased region" description="Basic and acidic residues" evidence="1">
    <location>
        <begin position="371"/>
        <end position="402"/>
    </location>
</feature>
<feature type="domain" description="Aminoglycoside phosphotransferase" evidence="2">
    <location>
        <begin position="31"/>
        <end position="242"/>
    </location>
</feature>
<comment type="caution">
    <text evidence="3">The sequence shown here is derived from an EMBL/GenBank/DDBJ whole genome shotgun (WGS) entry which is preliminary data.</text>
</comment>
<evidence type="ECO:0000313" key="4">
    <source>
        <dbReference type="Proteomes" id="UP000279859"/>
    </source>
</evidence>
<proteinExistence type="predicted"/>
<name>A0A3M8L1A0_9MICO</name>
<sequence>MATSAVAGFDVAQARSHSQGVHGMFDSALLIGRDGRRLIIRVPNNQTAETEQSADLVALRALTVGNRSRLPFDVPEYVGQAPVDSTRAVVYELLPGDSFEADALIRHTGVAASIGRAIAAVHSLPTTFVGDAGLPQRTAEECRTSTIELIDRADGTGLVPEALVRRWEQATDDDALWQFAPTVIHGSLSSESFLVRDDAVAGVLGWAELAVGDPARDLHWLLASGEEAARNALTAYTGARQGSDQRIAGRALLYAELELVRWLLHGTDTRDQEIVDDAAAMLDSLVETVHRQTMRPLGPGEEPVLEVSDVEAMLAATPRDHIPHDSSAALQTDSFDRSEFDTGSYETAEFAGYASGDSGDGDLGEFGAAEEPGHEDAPAAGDVERRDTGEYPTDSFDREALRRAAQPMGEPH</sequence>
<accession>A0A3M8L1A0</accession>
<dbReference type="InterPro" id="IPR011009">
    <property type="entry name" value="Kinase-like_dom_sf"/>
</dbReference>
<evidence type="ECO:0000259" key="2">
    <source>
        <dbReference type="Pfam" id="PF01636"/>
    </source>
</evidence>
<dbReference type="Proteomes" id="UP000279859">
    <property type="component" value="Unassembled WGS sequence"/>
</dbReference>
<dbReference type="Pfam" id="PF01636">
    <property type="entry name" value="APH"/>
    <property type="match status" value="1"/>
</dbReference>
<keyword evidence="4" id="KW-1185">Reference proteome</keyword>
<organism evidence="3 4">
    <name type="scientific">Cryobacterium tepidiphilum</name>
    <dbReference type="NCBI Taxonomy" id="2486026"/>
    <lineage>
        <taxon>Bacteria</taxon>
        <taxon>Bacillati</taxon>
        <taxon>Actinomycetota</taxon>
        <taxon>Actinomycetes</taxon>
        <taxon>Micrococcales</taxon>
        <taxon>Microbacteriaceae</taxon>
        <taxon>Cryobacterium</taxon>
    </lineage>
</organism>